<reference evidence="8 9" key="1">
    <citation type="submission" date="2018-03" db="EMBL/GenBank/DDBJ databases">
        <title>Genome sequence of Moorella stamsii DSM 26217.</title>
        <authorList>
            <person name="Poehlein A."/>
            <person name="Daniel R."/>
        </authorList>
    </citation>
    <scope>NUCLEOTIDE SEQUENCE [LARGE SCALE GENOMIC DNA]</scope>
    <source>
        <strain evidence="9">DSM 26217</strain>
    </source>
</reference>
<keyword evidence="2" id="KW-0479">Metal-binding</keyword>
<accession>A0A9X7J4A2</accession>
<evidence type="ECO:0000256" key="4">
    <source>
        <dbReference type="ARBA" id="ARBA00023004"/>
    </source>
</evidence>
<comment type="pathway">
    <text evidence="6">Alkaloid degradation; nicotine degradation.</text>
</comment>
<comment type="caution">
    <text evidence="8">The sequence shown here is derived from an EMBL/GenBank/DDBJ whole genome shotgun (WGS) entry which is preliminary data.</text>
</comment>
<organism evidence="8 9">
    <name type="scientific">Neomoorella stamsii</name>
    <dbReference type="NCBI Taxonomy" id="1266720"/>
    <lineage>
        <taxon>Bacteria</taxon>
        <taxon>Bacillati</taxon>
        <taxon>Bacillota</taxon>
        <taxon>Clostridia</taxon>
        <taxon>Neomoorellales</taxon>
        <taxon>Neomoorellaceae</taxon>
        <taxon>Neomoorella</taxon>
    </lineage>
</organism>
<dbReference type="Proteomes" id="UP000239430">
    <property type="component" value="Unassembled WGS sequence"/>
</dbReference>
<gene>
    <name evidence="8" type="primary">ndhS_2</name>
    <name evidence="8" type="ORF">MOST_12620</name>
</gene>
<dbReference type="AlphaFoldDB" id="A0A9X7J4A2"/>
<sequence>MVSWVAIELEINGDKKQVIVEETELLVDVLREKLGLTGTKKACGEGECGACTVLLDGEPVNSCLVLAVQVDGRKITTIEGIGKPGQLHPIQEAFINEGAIQCGYCTPGMILSAKALLDNNPEPTEAEVRRALSGNLCRCTGYQKIVKAVLEAAKRLSLQAGKKAAGTG</sequence>
<feature type="domain" description="2Fe-2S ferredoxin-type" evidence="7">
    <location>
        <begin position="5"/>
        <end position="81"/>
    </location>
</feature>
<dbReference type="InterPro" id="IPR036010">
    <property type="entry name" value="2Fe-2S_ferredoxin-like_sf"/>
</dbReference>
<dbReference type="SUPFAM" id="SSF54292">
    <property type="entry name" value="2Fe-2S ferredoxin-like"/>
    <property type="match status" value="1"/>
</dbReference>
<protein>
    <submittedName>
        <fullName evidence="8">Nicotinate dehydrogenase small FeS subunit</fullName>
        <ecNumber evidence="8">1.17.1.5</ecNumber>
    </submittedName>
</protein>
<dbReference type="InterPro" id="IPR002888">
    <property type="entry name" value="2Fe-2S-bd"/>
</dbReference>
<dbReference type="SUPFAM" id="SSF47741">
    <property type="entry name" value="CO dehydrogenase ISP C-domain like"/>
    <property type="match status" value="1"/>
</dbReference>
<evidence type="ECO:0000256" key="3">
    <source>
        <dbReference type="ARBA" id="ARBA00023002"/>
    </source>
</evidence>
<dbReference type="GO" id="GO:0050138">
    <property type="term" value="F:nicotinate dehydrogenase activity"/>
    <property type="evidence" value="ECO:0007669"/>
    <property type="project" value="UniProtKB-EC"/>
</dbReference>
<dbReference type="PROSITE" id="PS51085">
    <property type="entry name" value="2FE2S_FER_2"/>
    <property type="match status" value="1"/>
</dbReference>
<evidence type="ECO:0000259" key="7">
    <source>
        <dbReference type="PROSITE" id="PS51085"/>
    </source>
</evidence>
<dbReference type="InterPro" id="IPR006058">
    <property type="entry name" value="2Fe2S_fd_BS"/>
</dbReference>
<evidence type="ECO:0000256" key="1">
    <source>
        <dbReference type="ARBA" id="ARBA00022714"/>
    </source>
</evidence>
<keyword evidence="4" id="KW-0408">Iron</keyword>
<dbReference type="PANTHER" id="PTHR44379:SF5">
    <property type="entry name" value="OXIDOREDUCTASE WITH IRON-SULFUR SUBUNIT"/>
    <property type="match status" value="1"/>
</dbReference>
<evidence type="ECO:0000256" key="2">
    <source>
        <dbReference type="ARBA" id="ARBA00022723"/>
    </source>
</evidence>
<dbReference type="GO" id="GO:0051537">
    <property type="term" value="F:2 iron, 2 sulfur cluster binding"/>
    <property type="evidence" value="ECO:0007669"/>
    <property type="project" value="UniProtKB-KW"/>
</dbReference>
<dbReference type="CDD" id="cd00207">
    <property type="entry name" value="fer2"/>
    <property type="match status" value="1"/>
</dbReference>
<keyword evidence="9" id="KW-1185">Reference proteome</keyword>
<dbReference type="Gene3D" id="3.10.20.30">
    <property type="match status" value="1"/>
</dbReference>
<proteinExistence type="predicted"/>
<dbReference type="InterPro" id="IPR001041">
    <property type="entry name" value="2Fe-2S_ferredoxin-type"/>
</dbReference>
<dbReference type="InterPro" id="IPR051452">
    <property type="entry name" value="Diverse_Oxidoreductases"/>
</dbReference>
<dbReference type="Gene3D" id="1.10.150.120">
    <property type="entry name" value="[2Fe-2S]-binding domain"/>
    <property type="match status" value="1"/>
</dbReference>
<dbReference type="Pfam" id="PF00111">
    <property type="entry name" value="Fer2"/>
    <property type="match status" value="1"/>
</dbReference>
<dbReference type="FunFam" id="3.10.20.30:FF:000020">
    <property type="entry name" value="Xanthine dehydrogenase iron-sulfur subunit"/>
    <property type="match status" value="1"/>
</dbReference>
<evidence type="ECO:0000313" key="9">
    <source>
        <dbReference type="Proteomes" id="UP000239430"/>
    </source>
</evidence>
<evidence type="ECO:0000256" key="5">
    <source>
        <dbReference type="ARBA" id="ARBA00023014"/>
    </source>
</evidence>
<evidence type="ECO:0000256" key="6">
    <source>
        <dbReference type="ARBA" id="ARBA00060707"/>
    </source>
</evidence>
<dbReference type="InterPro" id="IPR036884">
    <property type="entry name" value="2Fe-2S-bd_dom_sf"/>
</dbReference>
<keyword evidence="1" id="KW-0001">2Fe-2S</keyword>
<dbReference type="FunFam" id="1.10.150.120:FF:000003">
    <property type="entry name" value="Carbon monoxide dehydrogenase, small subunit"/>
    <property type="match status" value="1"/>
</dbReference>
<dbReference type="InterPro" id="IPR012675">
    <property type="entry name" value="Beta-grasp_dom_sf"/>
</dbReference>
<dbReference type="GO" id="GO:0046872">
    <property type="term" value="F:metal ion binding"/>
    <property type="evidence" value="ECO:0007669"/>
    <property type="project" value="UniProtKB-KW"/>
</dbReference>
<keyword evidence="5" id="KW-0411">Iron-sulfur</keyword>
<dbReference type="Pfam" id="PF01799">
    <property type="entry name" value="Fer2_2"/>
    <property type="match status" value="1"/>
</dbReference>
<dbReference type="PROSITE" id="PS00197">
    <property type="entry name" value="2FE2S_FER_1"/>
    <property type="match status" value="1"/>
</dbReference>
<name>A0A9X7J4A2_9FIRM</name>
<keyword evidence="3 8" id="KW-0560">Oxidoreductase</keyword>
<dbReference type="EC" id="1.17.1.5" evidence="8"/>
<dbReference type="PANTHER" id="PTHR44379">
    <property type="entry name" value="OXIDOREDUCTASE WITH IRON-SULFUR SUBUNIT"/>
    <property type="match status" value="1"/>
</dbReference>
<dbReference type="EMBL" id="PVXL01000040">
    <property type="protein sequence ID" value="PRR73414.1"/>
    <property type="molecule type" value="Genomic_DNA"/>
</dbReference>
<evidence type="ECO:0000313" key="8">
    <source>
        <dbReference type="EMBL" id="PRR73414.1"/>
    </source>
</evidence>